<dbReference type="PRINTS" id="PR00682">
    <property type="entry name" value="IPNSYNTHASE"/>
</dbReference>
<evidence type="ECO:0000256" key="1">
    <source>
        <dbReference type="ARBA" id="ARBA00022723"/>
    </source>
</evidence>
<dbReference type="PROSITE" id="PS51471">
    <property type="entry name" value="FE2OG_OXY"/>
    <property type="match status" value="1"/>
</dbReference>
<evidence type="ECO:0000313" key="6">
    <source>
        <dbReference type="EMBL" id="CAK9313556.1"/>
    </source>
</evidence>
<keyword evidence="3" id="KW-0560">Oxidoreductase</keyword>
<protein>
    <recommendedName>
        <fullName evidence="5">Fe2OG dioxygenase domain-containing protein</fullName>
    </recommendedName>
</protein>
<dbReference type="InterPro" id="IPR050231">
    <property type="entry name" value="Iron_ascorbate_oxido_reductase"/>
</dbReference>
<dbReference type="PANTHER" id="PTHR47990">
    <property type="entry name" value="2-OXOGLUTARATE (2OG) AND FE(II)-DEPENDENT OXYGENASE SUPERFAMILY PROTEIN-RELATED"/>
    <property type="match status" value="1"/>
</dbReference>
<reference evidence="6 7" key="1">
    <citation type="submission" date="2024-03" db="EMBL/GenBank/DDBJ databases">
        <authorList>
            <person name="Gkanogiannis A."/>
            <person name="Becerra Lopez-Lavalle L."/>
        </authorList>
    </citation>
    <scope>NUCLEOTIDE SEQUENCE [LARGE SCALE GENOMIC DNA]</scope>
</reference>
<gene>
    <name evidence="6" type="ORF">CITCOLO1_LOCUS5280</name>
</gene>
<feature type="domain" description="Fe2OG dioxygenase" evidence="5">
    <location>
        <begin position="221"/>
        <end position="320"/>
    </location>
</feature>
<dbReference type="InterPro" id="IPR027443">
    <property type="entry name" value="IPNS-like_sf"/>
</dbReference>
<dbReference type="InterPro" id="IPR005123">
    <property type="entry name" value="Oxoglu/Fe-dep_dioxygenase_dom"/>
</dbReference>
<comment type="similarity">
    <text evidence="3">Belongs to the iron/ascorbate-dependent oxidoreductase family.</text>
</comment>
<evidence type="ECO:0000256" key="4">
    <source>
        <dbReference type="SAM" id="MobiDB-lite"/>
    </source>
</evidence>
<feature type="region of interest" description="Disordered" evidence="4">
    <location>
        <begin position="1"/>
        <end position="21"/>
    </location>
</feature>
<evidence type="ECO:0000256" key="3">
    <source>
        <dbReference type="RuleBase" id="RU003682"/>
    </source>
</evidence>
<dbReference type="InterPro" id="IPR044861">
    <property type="entry name" value="IPNS-like_FE2OG_OXY"/>
</dbReference>
<evidence type="ECO:0000256" key="2">
    <source>
        <dbReference type="ARBA" id="ARBA00023004"/>
    </source>
</evidence>
<dbReference type="InterPro" id="IPR026992">
    <property type="entry name" value="DIOX_N"/>
</dbReference>
<keyword evidence="2 3" id="KW-0408">Iron</keyword>
<dbReference type="Pfam" id="PF03171">
    <property type="entry name" value="2OG-FeII_Oxy"/>
    <property type="match status" value="1"/>
</dbReference>
<name>A0ABP0Y1U8_9ROSI</name>
<dbReference type="Gene3D" id="2.60.120.330">
    <property type="entry name" value="B-lactam Antibiotic, Isopenicillin N Synthase, Chain"/>
    <property type="match status" value="1"/>
</dbReference>
<evidence type="ECO:0000313" key="7">
    <source>
        <dbReference type="Proteomes" id="UP001642487"/>
    </source>
</evidence>
<keyword evidence="1 3" id="KW-0479">Metal-binding</keyword>
<proteinExistence type="inferred from homology"/>
<evidence type="ECO:0000259" key="5">
    <source>
        <dbReference type="PROSITE" id="PS51471"/>
    </source>
</evidence>
<keyword evidence="7" id="KW-1185">Reference proteome</keyword>
<dbReference type="EMBL" id="OZ021745">
    <property type="protein sequence ID" value="CAK9313556.1"/>
    <property type="molecule type" value="Genomic_DNA"/>
</dbReference>
<dbReference type="SUPFAM" id="SSF51197">
    <property type="entry name" value="Clavaminate synthase-like"/>
    <property type="match status" value="1"/>
</dbReference>
<organism evidence="6 7">
    <name type="scientific">Citrullus colocynthis</name>
    <name type="common">colocynth</name>
    <dbReference type="NCBI Taxonomy" id="252529"/>
    <lineage>
        <taxon>Eukaryota</taxon>
        <taxon>Viridiplantae</taxon>
        <taxon>Streptophyta</taxon>
        <taxon>Embryophyta</taxon>
        <taxon>Tracheophyta</taxon>
        <taxon>Spermatophyta</taxon>
        <taxon>Magnoliopsida</taxon>
        <taxon>eudicotyledons</taxon>
        <taxon>Gunneridae</taxon>
        <taxon>Pentapetalae</taxon>
        <taxon>rosids</taxon>
        <taxon>fabids</taxon>
        <taxon>Cucurbitales</taxon>
        <taxon>Cucurbitaceae</taxon>
        <taxon>Benincaseae</taxon>
        <taxon>Citrullus</taxon>
    </lineage>
</organism>
<sequence length="379" mass="42760">MDSNSSQLESREQAPNQQLPFLHTSQSTHKTLFIPSKFIWPKGDLVEAYERLSEPHVDLEGFLKGDKKATIEASKIVRKACLKHGFFQLTNHGVDQNLLATALDKMGPLFNLPLSLKTRASQTRAAKMWGFSTAHSNRFSSKLPWKETFSFEFDHSCNISNNEPPVVHFFSSTLGKEFEEIGMVYEKYCQAMRELSLALTEVLGISLGVERSYFRKFFEDGSSIMRLNSYPICEQGGVALGTGPHCDPTALTILHQDQVGGLEVFANNKWHTVPPSPNSLVVNIGDVFMALCNGEYKSCVHRAVVNKHKERRSLAFFLCPRKDKVVRPPEKLVAGDGSRKYPDFSWSELFEFTQKHYRADAVTLQNFSKWVVSSRPCGV</sequence>
<accession>A0ABP0Y1U8</accession>
<dbReference type="Proteomes" id="UP001642487">
    <property type="component" value="Chromosome 11"/>
</dbReference>
<dbReference type="Pfam" id="PF14226">
    <property type="entry name" value="DIOX_N"/>
    <property type="match status" value="1"/>
</dbReference>